<name>Q74MZ0_NANEQ</name>
<proteinExistence type="predicted"/>
<dbReference type="InterPro" id="IPR032466">
    <property type="entry name" value="Metal_Hydrolase"/>
</dbReference>
<gene>
    <name evidence="2" type="ordered locus">NEQ456</name>
</gene>
<keyword evidence="1" id="KW-0479">Metal-binding</keyword>
<dbReference type="STRING" id="228908.NEQ456"/>
<sequence>MLDIHAHCFMVGKCIEEIRDMIVVESGLNYETNEIVLEESKQENVYFSAGLHPTEVVKLSELEIEKTIKQIKNLCENSKCIGVGEIGLDYYWHKDKKEIDKQKHYFRKLLELAESIKKPVIIHSRDAELDCLEIMESYNIKAVMHSFMPKKDWKIALNKALDLGYYISIPAIIVKNKRLKKIARDTPLEKMFTETDSPFLDPEGNRNNRPYKVKYAIEEIAKIKGLDFEEVESQIDKNFNELLNLN</sequence>
<dbReference type="EnsemblBacteria" id="AAR39301">
    <property type="protein sequence ID" value="AAR39301"/>
    <property type="gene ID" value="NEQ456"/>
</dbReference>
<protein>
    <submittedName>
        <fullName evidence="2">NEQ456</fullName>
    </submittedName>
</protein>
<dbReference type="SUPFAM" id="SSF51556">
    <property type="entry name" value="Metallo-dependent hydrolases"/>
    <property type="match status" value="1"/>
</dbReference>
<reference evidence="2 3" key="1">
    <citation type="journal article" date="2003" name="Proc. Natl. Acad. Sci. U.S.A.">
        <title>The genome of Nanoarchaeum equitans: insights into early archaeal evolution and derived parasitism.</title>
        <authorList>
            <person name="Waters E."/>
            <person name="Hohn M.J."/>
            <person name="Ahel I."/>
            <person name="Graham D.E."/>
            <person name="Adams M.D."/>
            <person name="Barnstead M."/>
            <person name="Beeson K.Y."/>
            <person name="Bibbs L."/>
            <person name="Bolanos R."/>
            <person name="Keller M."/>
            <person name="Kretz K."/>
            <person name="Lin X."/>
            <person name="Mathur E."/>
            <person name="Ni J."/>
            <person name="Podar M."/>
            <person name="Richardson T."/>
            <person name="Sutton G.G."/>
            <person name="Simon M."/>
            <person name="Soll D."/>
            <person name="Stetter K.O."/>
            <person name="Short J.M."/>
            <person name="Noordewier M."/>
        </authorList>
    </citation>
    <scope>NUCLEOTIDE SEQUENCE [LARGE SCALE GENOMIC DNA]</scope>
    <source>
        <strain evidence="2 3">Kin4-M</strain>
    </source>
</reference>
<dbReference type="HOGENOM" id="CLU_031506_5_2_2"/>
<dbReference type="GO" id="GO:0046872">
    <property type="term" value="F:metal ion binding"/>
    <property type="evidence" value="ECO:0007669"/>
    <property type="project" value="UniProtKB-KW"/>
</dbReference>
<dbReference type="EMBL" id="AE017199">
    <property type="protein sequence ID" value="AAR39301.1"/>
    <property type="molecule type" value="Genomic_DNA"/>
</dbReference>
<dbReference type="BioCyc" id="NEQU228908:GJB6-484-MONOMER"/>
<feature type="binding site" evidence="1">
    <location>
        <position position="85"/>
    </location>
    <ligand>
        <name>a divalent metal cation</name>
        <dbReference type="ChEBI" id="CHEBI:60240"/>
        <label>1</label>
    </ligand>
</feature>
<keyword evidence="3" id="KW-1185">Reference proteome</keyword>
<feature type="binding site" evidence="1">
    <location>
        <position position="123"/>
    </location>
    <ligand>
        <name>a divalent metal cation</name>
        <dbReference type="ChEBI" id="CHEBI:60240"/>
        <label>2</label>
    </ligand>
</feature>
<dbReference type="PANTHER" id="PTHR46124:SF2">
    <property type="entry name" value="D-AMINOACYL-TRNA DEACYLASE"/>
    <property type="match status" value="1"/>
</dbReference>
<feature type="binding site" evidence="1">
    <location>
        <position position="5"/>
    </location>
    <ligand>
        <name>a divalent metal cation</name>
        <dbReference type="ChEBI" id="CHEBI:60240"/>
        <label>1</label>
    </ligand>
</feature>
<evidence type="ECO:0000313" key="2">
    <source>
        <dbReference type="EMBL" id="AAR39301.1"/>
    </source>
</evidence>
<dbReference type="Pfam" id="PF01026">
    <property type="entry name" value="TatD_DNase"/>
    <property type="match status" value="1"/>
</dbReference>
<evidence type="ECO:0000256" key="1">
    <source>
        <dbReference type="PIRSR" id="PIRSR005902-1"/>
    </source>
</evidence>
<dbReference type="InterPro" id="IPR001130">
    <property type="entry name" value="TatD-like"/>
</dbReference>
<feature type="binding site" evidence="1">
    <location>
        <position position="7"/>
    </location>
    <ligand>
        <name>a divalent metal cation</name>
        <dbReference type="ChEBI" id="CHEBI:60240"/>
        <label>1</label>
    </ligand>
</feature>
<accession>Q74MZ0</accession>
<dbReference type="PANTHER" id="PTHR46124">
    <property type="entry name" value="D-AMINOACYL-TRNA DEACYLASE"/>
    <property type="match status" value="1"/>
</dbReference>
<dbReference type="PIRSF" id="PIRSF005902">
    <property type="entry name" value="DNase_TatD"/>
    <property type="match status" value="1"/>
</dbReference>
<dbReference type="Gene3D" id="3.20.20.140">
    <property type="entry name" value="Metal-dependent hydrolases"/>
    <property type="match status" value="1"/>
</dbReference>
<dbReference type="PATRIC" id="fig|228908.8.peg.471"/>
<dbReference type="KEGG" id="neq:NEQ456"/>
<dbReference type="CDD" id="cd01310">
    <property type="entry name" value="TatD_DNAse"/>
    <property type="match status" value="1"/>
</dbReference>
<dbReference type="AlphaFoldDB" id="Q74MZ0"/>
<dbReference type="Proteomes" id="UP000000578">
    <property type="component" value="Chromosome"/>
</dbReference>
<feature type="binding site" evidence="1">
    <location>
        <position position="145"/>
    </location>
    <ligand>
        <name>a divalent metal cation</name>
        <dbReference type="ChEBI" id="CHEBI:60240"/>
        <label>2</label>
    </ligand>
</feature>
<feature type="binding site" evidence="1">
    <location>
        <position position="196"/>
    </location>
    <ligand>
        <name>a divalent metal cation</name>
        <dbReference type="ChEBI" id="CHEBI:60240"/>
        <label>1</label>
    </ligand>
</feature>
<organism evidence="2 3">
    <name type="scientific">Nanoarchaeum equitans (strain Kin4-M)</name>
    <dbReference type="NCBI Taxonomy" id="228908"/>
    <lineage>
        <taxon>Archaea</taxon>
        <taxon>Nanobdellota</taxon>
        <taxon>Candidatus Nanoarchaeia</taxon>
        <taxon>Nanoarchaeales</taxon>
        <taxon>Nanoarchaeaceae</taxon>
        <taxon>Nanoarchaeum</taxon>
    </lineage>
</organism>
<dbReference type="GO" id="GO:0016788">
    <property type="term" value="F:hydrolase activity, acting on ester bonds"/>
    <property type="evidence" value="ECO:0007669"/>
    <property type="project" value="InterPro"/>
</dbReference>
<evidence type="ECO:0000313" key="3">
    <source>
        <dbReference type="Proteomes" id="UP000000578"/>
    </source>
</evidence>